<dbReference type="Gene3D" id="3.40.1350.10">
    <property type="match status" value="1"/>
</dbReference>
<dbReference type="AlphaFoldDB" id="A0A5J4QAJ3"/>
<name>A0A5J4QAJ3_9ZZZZ</name>
<dbReference type="InterPro" id="IPR011335">
    <property type="entry name" value="Restrct_endonuc-II-like"/>
</dbReference>
<accession>A0A5J4QAJ3</accession>
<evidence type="ECO:0008006" key="2">
    <source>
        <dbReference type="Google" id="ProtNLM"/>
    </source>
</evidence>
<proteinExistence type="predicted"/>
<protein>
    <recommendedName>
        <fullName evidence="2">NERD domain-containing protein</fullName>
    </recommendedName>
</protein>
<dbReference type="SUPFAM" id="SSF52980">
    <property type="entry name" value="Restriction endonuclease-like"/>
    <property type="match status" value="1"/>
</dbReference>
<sequence>MTNIEKILAQRGPMMSGELAKHLSIILKVPENTASQKISRSKNVIKIKGFFSSNQSFCYLESHKKTGNLYEDLSRAMFDHGRKYWFCLNAIRLSNGMIFKTELECYTNYPIVRLKGHKPFSVIMGEFVKNKIITYDDDCYYLAPSFSGSSLNTVKSRAISQIKKTVLNDFSQIIKNIGLVSFNSVELFAEYGKFRWGVKGVSYITGLKTDSKPGFVVGDIILGNPFYFKDVEFFLRKIEHIQSFSKAPRLMPFLLIDNIDNDALDKFKKKGIVIGFIGELFGQKYANALTELIVLLNNIGASLSGTPDKFIKLIEELEIYNKSLVYNIKGSLFEYFVGYLIHQHFPNIDIGRIIYGENEKHEVDVFAYNADTVVIAECKTTQNPIDVDEIKKWQRSVIPLVRNYIKTQDILSNKKIIFEYWSVSGFSSDALKRLTDFKNATTAFTVVYYDTDAIKSRVHQSKNKALSNTLNNYFLKSNM</sequence>
<comment type="caution">
    <text evidence="1">The sequence shown here is derived from an EMBL/GenBank/DDBJ whole genome shotgun (WGS) entry which is preliminary data.</text>
</comment>
<gene>
    <name evidence="1" type="ORF">EZS27_032166</name>
</gene>
<organism evidence="1">
    <name type="scientific">termite gut metagenome</name>
    <dbReference type="NCBI Taxonomy" id="433724"/>
    <lineage>
        <taxon>unclassified sequences</taxon>
        <taxon>metagenomes</taxon>
        <taxon>organismal metagenomes</taxon>
    </lineage>
</organism>
<dbReference type="InterPro" id="IPR011856">
    <property type="entry name" value="tRNA_endonuc-like_dom_sf"/>
</dbReference>
<reference evidence="1" key="1">
    <citation type="submission" date="2019-03" db="EMBL/GenBank/DDBJ databases">
        <title>Single cell metagenomics reveals metabolic interactions within the superorganism composed of flagellate Streblomastix strix and complex community of Bacteroidetes bacteria on its surface.</title>
        <authorList>
            <person name="Treitli S.C."/>
            <person name="Kolisko M."/>
            <person name="Husnik F."/>
            <person name="Keeling P."/>
            <person name="Hampl V."/>
        </authorList>
    </citation>
    <scope>NUCLEOTIDE SEQUENCE</scope>
    <source>
        <strain evidence="1">STM</strain>
    </source>
</reference>
<evidence type="ECO:0000313" key="1">
    <source>
        <dbReference type="EMBL" id="KAA6317721.1"/>
    </source>
</evidence>
<dbReference type="EMBL" id="SNRY01004428">
    <property type="protein sequence ID" value="KAA6317721.1"/>
    <property type="molecule type" value="Genomic_DNA"/>
</dbReference>
<dbReference type="GO" id="GO:0003676">
    <property type="term" value="F:nucleic acid binding"/>
    <property type="evidence" value="ECO:0007669"/>
    <property type="project" value="InterPro"/>
</dbReference>